<dbReference type="EMBL" id="BTTX01000011">
    <property type="protein sequence ID" value="GMU11136.1"/>
    <property type="molecule type" value="Genomic_DNA"/>
</dbReference>
<comment type="caution">
    <text evidence="1">The sequence shown here is derived from an EMBL/GenBank/DDBJ whole genome shotgun (WGS) entry which is preliminary data.</text>
</comment>
<dbReference type="Proteomes" id="UP001342631">
    <property type="component" value="Unassembled WGS sequence"/>
</dbReference>
<sequence>MEGLGRGFTRQAPRLFWRCAREVLALQGEHGLRRHHLHGPGGVLLEGGAEHFVTAHHFAQRALQHAHVQRALQPHRHGHVVERAAGLQLINEPQALLGEGQRQRARAVLHRDEALHGVARGGLLRGHLLEQLGALLR</sequence>
<reference evidence="1 2" key="1">
    <citation type="journal article" date="2024" name="Arch. Microbiol.">
        <title>Corallococcus caeni sp. nov., a novel myxobacterium isolated from activated sludge.</title>
        <authorList>
            <person name="Tomita S."/>
            <person name="Nakai R."/>
            <person name="Kuroda K."/>
            <person name="Kurashita H."/>
            <person name="Hatamoto M."/>
            <person name="Yamaguchi T."/>
            <person name="Narihiro T."/>
        </authorList>
    </citation>
    <scope>NUCLEOTIDE SEQUENCE [LARGE SCALE GENOMIC DNA]</scope>
    <source>
        <strain evidence="1 2">NO1</strain>
    </source>
</reference>
<protein>
    <submittedName>
        <fullName evidence="1">Uncharacterized protein</fullName>
    </submittedName>
</protein>
<name>A0ABQ6R507_9BACT</name>
<accession>A0ABQ6R507</accession>
<evidence type="ECO:0000313" key="1">
    <source>
        <dbReference type="EMBL" id="GMU11136.1"/>
    </source>
</evidence>
<evidence type="ECO:0000313" key="2">
    <source>
        <dbReference type="Proteomes" id="UP001342631"/>
    </source>
</evidence>
<proteinExistence type="predicted"/>
<organism evidence="1 2">
    <name type="scientific">Corallococcus caeni</name>
    <dbReference type="NCBI Taxonomy" id="3082388"/>
    <lineage>
        <taxon>Bacteria</taxon>
        <taxon>Pseudomonadati</taxon>
        <taxon>Myxococcota</taxon>
        <taxon>Myxococcia</taxon>
        <taxon>Myxococcales</taxon>
        <taxon>Cystobacterineae</taxon>
        <taxon>Myxococcaceae</taxon>
        <taxon>Corallococcus</taxon>
    </lineage>
</organism>
<gene>
    <name evidence="1" type="ORF">ASNO1_73900</name>
</gene>
<keyword evidence="2" id="KW-1185">Reference proteome</keyword>